<proteinExistence type="predicted"/>
<dbReference type="EMBL" id="JAPWTJ010000114">
    <property type="protein sequence ID" value="KAJ8982647.1"/>
    <property type="molecule type" value="Genomic_DNA"/>
</dbReference>
<name>A0ABQ9JXR1_9CUCU</name>
<reference evidence="1" key="1">
    <citation type="journal article" date="2023" name="Insect Mol. Biol.">
        <title>Genome sequencing provides insights into the evolution of gene families encoding plant cell wall-degrading enzymes in longhorned beetles.</title>
        <authorList>
            <person name="Shin N.R."/>
            <person name="Okamura Y."/>
            <person name="Kirsch R."/>
            <person name="Pauchet Y."/>
        </authorList>
    </citation>
    <scope>NUCLEOTIDE SEQUENCE</scope>
    <source>
        <strain evidence="1">MMC_N1</strain>
    </source>
</reference>
<evidence type="ECO:0000313" key="2">
    <source>
        <dbReference type="Proteomes" id="UP001162164"/>
    </source>
</evidence>
<dbReference type="Proteomes" id="UP001162164">
    <property type="component" value="Unassembled WGS sequence"/>
</dbReference>
<organism evidence="1 2">
    <name type="scientific">Molorchus minor</name>
    <dbReference type="NCBI Taxonomy" id="1323400"/>
    <lineage>
        <taxon>Eukaryota</taxon>
        <taxon>Metazoa</taxon>
        <taxon>Ecdysozoa</taxon>
        <taxon>Arthropoda</taxon>
        <taxon>Hexapoda</taxon>
        <taxon>Insecta</taxon>
        <taxon>Pterygota</taxon>
        <taxon>Neoptera</taxon>
        <taxon>Endopterygota</taxon>
        <taxon>Coleoptera</taxon>
        <taxon>Polyphaga</taxon>
        <taxon>Cucujiformia</taxon>
        <taxon>Chrysomeloidea</taxon>
        <taxon>Cerambycidae</taxon>
        <taxon>Lamiinae</taxon>
        <taxon>Monochamini</taxon>
        <taxon>Molorchus</taxon>
    </lineage>
</organism>
<keyword evidence="2" id="KW-1185">Reference proteome</keyword>
<evidence type="ECO:0000313" key="1">
    <source>
        <dbReference type="EMBL" id="KAJ8982647.1"/>
    </source>
</evidence>
<comment type="caution">
    <text evidence="1">The sequence shown here is derived from an EMBL/GenBank/DDBJ whole genome shotgun (WGS) entry which is preliminary data.</text>
</comment>
<sequence length="144" mass="16048">MVLCFMKVALRHGVSLDHALLEQNITNISLKSVVVGFSPSAKEVVNGTRITRSPLNDIVSKNITLVLENLLKNYESSQLPTHGKVQILYNVAPRTAAVKLNVFRTANTSHKLKRQPMARKMQDDFYIPLSIANINNSVPKLLVQ</sequence>
<protein>
    <submittedName>
        <fullName evidence="1">Uncharacterized protein</fullName>
    </submittedName>
</protein>
<accession>A0ABQ9JXR1</accession>
<gene>
    <name evidence="1" type="ORF">NQ317_019048</name>
</gene>